<name>A0ABV9DWL7_9ACTN</name>
<keyword evidence="1" id="KW-0805">Transcription regulation</keyword>
<dbReference type="RefSeq" id="WP_378573802.1">
    <property type="nucleotide sequence ID" value="NZ_JBHSFQ010000009.1"/>
</dbReference>
<dbReference type="InterPro" id="IPR050109">
    <property type="entry name" value="HTH-type_TetR-like_transc_reg"/>
</dbReference>
<feature type="domain" description="HTH tetR-type" evidence="5">
    <location>
        <begin position="6"/>
        <end position="66"/>
    </location>
</feature>
<evidence type="ECO:0000259" key="5">
    <source>
        <dbReference type="PROSITE" id="PS50977"/>
    </source>
</evidence>
<feature type="DNA-binding region" description="H-T-H motif" evidence="4">
    <location>
        <begin position="29"/>
        <end position="48"/>
    </location>
</feature>
<protein>
    <submittedName>
        <fullName evidence="6">TetR/AcrR family transcriptional regulator</fullName>
    </submittedName>
</protein>
<dbReference type="PROSITE" id="PS50977">
    <property type="entry name" value="HTH_TETR_2"/>
    <property type="match status" value="1"/>
</dbReference>
<accession>A0ABV9DWL7</accession>
<dbReference type="InterPro" id="IPR001647">
    <property type="entry name" value="HTH_TetR"/>
</dbReference>
<dbReference type="SUPFAM" id="SSF46689">
    <property type="entry name" value="Homeodomain-like"/>
    <property type="match status" value="1"/>
</dbReference>
<evidence type="ECO:0000313" key="7">
    <source>
        <dbReference type="Proteomes" id="UP001595923"/>
    </source>
</evidence>
<gene>
    <name evidence="6" type="ORF">ACFO4E_11640</name>
</gene>
<dbReference type="InterPro" id="IPR009057">
    <property type="entry name" value="Homeodomain-like_sf"/>
</dbReference>
<dbReference type="EMBL" id="JBHSFQ010000009">
    <property type="protein sequence ID" value="MFC4562506.1"/>
    <property type="molecule type" value="Genomic_DNA"/>
</dbReference>
<evidence type="ECO:0000256" key="4">
    <source>
        <dbReference type="PROSITE-ProRule" id="PRU00335"/>
    </source>
</evidence>
<dbReference type="InterPro" id="IPR036271">
    <property type="entry name" value="Tet_transcr_reg_TetR-rel_C_sf"/>
</dbReference>
<evidence type="ECO:0000256" key="3">
    <source>
        <dbReference type="ARBA" id="ARBA00023163"/>
    </source>
</evidence>
<dbReference type="SUPFAM" id="SSF48498">
    <property type="entry name" value="Tetracyclin repressor-like, C-terminal domain"/>
    <property type="match status" value="1"/>
</dbReference>
<keyword evidence="7" id="KW-1185">Reference proteome</keyword>
<keyword evidence="3" id="KW-0804">Transcription</keyword>
<keyword evidence="2 4" id="KW-0238">DNA-binding</keyword>
<evidence type="ECO:0000256" key="2">
    <source>
        <dbReference type="ARBA" id="ARBA00023125"/>
    </source>
</evidence>
<proteinExistence type="predicted"/>
<comment type="caution">
    <text evidence="6">The sequence shown here is derived from an EMBL/GenBank/DDBJ whole genome shotgun (WGS) entry which is preliminary data.</text>
</comment>
<dbReference type="Gene3D" id="1.10.357.10">
    <property type="entry name" value="Tetracycline Repressor, domain 2"/>
    <property type="match status" value="1"/>
</dbReference>
<evidence type="ECO:0000256" key="1">
    <source>
        <dbReference type="ARBA" id="ARBA00023015"/>
    </source>
</evidence>
<dbReference type="PRINTS" id="PR00455">
    <property type="entry name" value="HTHTETR"/>
</dbReference>
<dbReference type="Gene3D" id="1.10.10.60">
    <property type="entry name" value="Homeodomain-like"/>
    <property type="match status" value="1"/>
</dbReference>
<reference evidence="7" key="1">
    <citation type="journal article" date="2019" name="Int. J. Syst. Evol. Microbiol.">
        <title>The Global Catalogue of Microorganisms (GCM) 10K type strain sequencing project: providing services to taxonomists for standard genome sequencing and annotation.</title>
        <authorList>
            <consortium name="The Broad Institute Genomics Platform"/>
            <consortium name="The Broad Institute Genome Sequencing Center for Infectious Disease"/>
            <person name="Wu L."/>
            <person name="Ma J."/>
        </authorList>
    </citation>
    <scope>NUCLEOTIDE SEQUENCE [LARGE SCALE GENOMIC DNA]</scope>
    <source>
        <strain evidence="7">XZYJ18</strain>
    </source>
</reference>
<dbReference type="Pfam" id="PF00440">
    <property type="entry name" value="TetR_N"/>
    <property type="match status" value="1"/>
</dbReference>
<organism evidence="6 7">
    <name type="scientific">Nocardiopsis mangrovi</name>
    <dbReference type="NCBI Taxonomy" id="1179818"/>
    <lineage>
        <taxon>Bacteria</taxon>
        <taxon>Bacillati</taxon>
        <taxon>Actinomycetota</taxon>
        <taxon>Actinomycetes</taxon>
        <taxon>Streptosporangiales</taxon>
        <taxon>Nocardiopsidaceae</taxon>
        <taxon>Nocardiopsis</taxon>
    </lineage>
</organism>
<dbReference type="PANTHER" id="PTHR30055">
    <property type="entry name" value="HTH-TYPE TRANSCRIPTIONAL REGULATOR RUTR"/>
    <property type="match status" value="1"/>
</dbReference>
<dbReference type="PANTHER" id="PTHR30055:SF234">
    <property type="entry name" value="HTH-TYPE TRANSCRIPTIONAL REGULATOR BETI"/>
    <property type="match status" value="1"/>
</dbReference>
<evidence type="ECO:0000313" key="6">
    <source>
        <dbReference type="EMBL" id="MFC4562506.1"/>
    </source>
</evidence>
<dbReference type="Proteomes" id="UP001595923">
    <property type="component" value="Unassembled WGS sequence"/>
</dbReference>
<sequence>MDERRSRTRQRIVEAAAALLAEGGRDAVSTRAVSSAAGVQAPAIYRLFGDKQGLLDAVADHAFTAYLEAKTSREPADDPVEDLRRGWDAHVDFGLRNPAFYALMYGEPRFGAQRPAAREAARILRRLVEAAAREGRLRVEVEAAAGMIHAACSGVTLSLIAAGPAEGGPALSRLTREAVLMAIATGPGATDTGERRTAARAVAMKAVLPEVGPALTPAEHRLLAEWLDRVARADVPEGGPPA</sequence>